<keyword evidence="2" id="KW-1185">Reference proteome</keyword>
<accession>A0A1R2C7T6</accession>
<dbReference type="GO" id="GO:0042795">
    <property type="term" value="P:snRNA transcription by RNA polymerase II"/>
    <property type="evidence" value="ECO:0007669"/>
    <property type="project" value="TreeGrafter"/>
</dbReference>
<dbReference type="Pfam" id="PF09808">
    <property type="entry name" value="SNAPC1"/>
    <property type="match status" value="1"/>
</dbReference>
<sequence>MEYSQAPLSLFPKRIRVLESDIWNIVDSGDFSSIENFKTYWKKNNLSMIHQCIHEKELPEEFYHALYNILTGILYIDYIRTSSELAVKSIYVLYTVYFTQIRKKILIPVQPETIAEMIKVAKLNLECKNMIAKLNREEAFSFVVREGIKSYVRMKKNQREVMEHEKFSSNSEFQDKIMQNIEFDSENIHKLSMKYATEKEKIKKLLKDNIDLFQTDSFPNGKITEHFRVQNDKMLELANLMLPLEIPSKLKSINKITNS</sequence>
<dbReference type="GO" id="GO:0042796">
    <property type="term" value="P:snRNA transcription by RNA polymerase III"/>
    <property type="evidence" value="ECO:0007669"/>
    <property type="project" value="TreeGrafter"/>
</dbReference>
<reference evidence="1 2" key="1">
    <citation type="submission" date="2016-11" db="EMBL/GenBank/DDBJ databases">
        <title>The macronuclear genome of Stentor coeruleus: a giant cell with tiny introns.</title>
        <authorList>
            <person name="Slabodnick M."/>
            <person name="Ruby J.G."/>
            <person name="Reiff S.B."/>
            <person name="Swart E.C."/>
            <person name="Gosai S."/>
            <person name="Prabakaran S."/>
            <person name="Witkowska E."/>
            <person name="Larue G.E."/>
            <person name="Fisher S."/>
            <person name="Freeman R.M."/>
            <person name="Gunawardena J."/>
            <person name="Chu W."/>
            <person name="Stover N.A."/>
            <person name="Gregory B.D."/>
            <person name="Nowacki M."/>
            <person name="Derisi J."/>
            <person name="Roy S.W."/>
            <person name="Marshall W.F."/>
            <person name="Sood P."/>
        </authorList>
    </citation>
    <scope>NUCLEOTIDE SEQUENCE [LARGE SCALE GENOMIC DNA]</scope>
    <source>
        <strain evidence="1">WM001</strain>
    </source>
</reference>
<dbReference type="GO" id="GO:0043565">
    <property type="term" value="F:sequence-specific DNA binding"/>
    <property type="evidence" value="ECO:0007669"/>
    <property type="project" value="TreeGrafter"/>
</dbReference>
<comment type="caution">
    <text evidence="1">The sequence shown here is derived from an EMBL/GenBank/DDBJ whole genome shotgun (WGS) entry which is preliminary data.</text>
</comment>
<evidence type="ECO:0000313" key="1">
    <source>
        <dbReference type="EMBL" id="OMJ85082.1"/>
    </source>
</evidence>
<evidence type="ECO:0000313" key="2">
    <source>
        <dbReference type="Proteomes" id="UP000187209"/>
    </source>
</evidence>
<dbReference type="GO" id="GO:0019185">
    <property type="term" value="C:snRNA-activating protein complex"/>
    <property type="evidence" value="ECO:0007669"/>
    <property type="project" value="TreeGrafter"/>
</dbReference>
<proteinExistence type="predicted"/>
<dbReference type="Proteomes" id="UP000187209">
    <property type="component" value="Unassembled WGS sequence"/>
</dbReference>
<name>A0A1R2C7T6_9CILI</name>
<dbReference type="EMBL" id="MPUH01000248">
    <property type="protein sequence ID" value="OMJ85082.1"/>
    <property type="molecule type" value="Genomic_DNA"/>
</dbReference>
<gene>
    <name evidence="1" type="ORF">SteCoe_13668</name>
</gene>
<protein>
    <submittedName>
        <fullName evidence="1">Uncharacterized protein</fullName>
    </submittedName>
</protein>
<dbReference type="InterPro" id="IPR019188">
    <property type="entry name" value="SNAPC1"/>
</dbReference>
<dbReference type="PANTHER" id="PTHR15131">
    <property type="entry name" value="SMALL NUCLEAR RNA ACTIVATING COMPLEX, POLYPEPTIDE 1"/>
    <property type="match status" value="1"/>
</dbReference>
<organism evidence="1 2">
    <name type="scientific">Stentor coeruleus</name>
    <dbReference type="NCBI Taxonomy" id="5963"/>
    <lineage>
        <taxon>Eukaryota</taxon>
        <taxon>Sar</taxon>
        <taxon>Alveolata</taxon>
        <taxon>Ciliophora</taxon>
        <taxon>Postciliodesmatophora</taxon>
        <taxon>Heterotrichea</taxon>
        <taxon>Heterotrichida</taxon>
        <taxon>Stentoridae</taxon>
        <taxon>Stentor</taxon>
    </lineage>
</organism>
<dbReference type="OrthoDB" id="10557288at2759"/>
<dbReference type="PANTHER" id="PTHR15131:SF3">
    <property type="entry name" value="SNRNA-ACTIVATING PROTEIN COMPLEX SUBUNIT 1"/>
    <property type="match status" value="1"/>
</dbReference>
<dbReference type="AlphaFoldDB" id="A0A1R2C7T6"/>